<reference evidence="2" key="1">
    <citation type="submission" date="2017-04" db="EMBL/GenBank/DDBJ databases">
        <authorList>
            <person name="Varghese N."/>
            <person name="Submissions S."/>
        </authorList>
    </citation>
    <scope>NUCLEOTIDE SEQUENCE [LARGE SCALE GENOMIC DNA]</scope>
    <source>
        <strain evidence="2">NIO-1021</strain>
    </source>
</reference>
<dbReference type="AlphaFoldDB" id="A0A1X7CD98"/>
<protein>
    <submittedName>
        <fullName evidence="1">Uncharacterized protein</fullName>
    </submittedName>
</protein>
<organism evidence="1 2">
    <name type="scientific">Kocuria marina subsp. indica</name>
    <dbReference type="NCBI Taxonomy" id="1049583"/>
    <lineage>
        <taxon>Bacteria</taxon>
        <taxon>Bacillati</taxon>
        <taxon>Actinomycetota</taxon>
        <taxon>Actinomycetes</taxon>
        <taxon>Micrococcales</taxon>
        <taxon>Micrococcaceae</taxon>
        <taxon>Kocuria</taxon>
    </lineage>
</organism>
<dbReference type="Proteomes" id="UP000192929">
    <property type="component" value="Unassembled WGS sequence"/>
</dbReference>
<evidence type="ECO:0000313" key="2">
    <source>
        <dbReference type="Proteomes" id="UP000192929"/>
    </source>
</evidence>
<accession>A0A1X7CD98</accession>
<proteinExistence type="predicted"/>
<dbReference type="EMBL" id="FXAC01000002">
    <property type="protein sequence ID" value="SME94355.1"/>
    <property type="molecule type" value="Genomic_DNA"/>
</dbReference>
<sequence length="66" mass="6582">MATVQPFENGDGFVSLFHALCTCTRSGDTMSPGGPSGPAVEAVADSGRALGRLSASGMRGLAEPKG</sequence>
<name>A0A1X7CD98_9MICC</name>
<keyword evidence="2" id="KW-1185">Reference proteome</keyword>
<evidence type="ECO:0000313" key="1">
    <source>
        <dbReference type="EMBL" id="SME94355.1"/>
    </source>
</evidence>
<gene>
    <name evidence="1" type="ORF">SAMN06296028_102209</name>
</gene>